<dbReference type="HAMAP" id="MF_00437">
    <property type="entry name" value="Ycf4"/>
    <property type="match status" value="1"/>
</dbReference>
<keyword evidence="5 9" id="KW-0602">Photosynthesis</keyword>
<keyword evidence="11" id="KW-1185">Reference proteome</keyword>
<dbReference type="NCBIfam" id="NF002712">
    <property type="entry name" value="PRK02542.1"/>
    <property type="match status" value="1"/>
</dbReference>
<dbReference type="GO" id="GO:0009522">
    <property type="term" value="C:photosystem I"/>
    <property type="evidence" value="ECO:0007669"/>
    <property type="project" value="InterPro"/>
</dbReference>
<evidence type="ECO:0000256" key="2">
    <source>
        <dbReference type="ARBA" id="ARBA00004141"/>
    </source>
</evidence>
<comment type="function">
    <text evidence="1 9">Seems to be required for the assembly of the photosystem I complex.</text>
</comment>
<evidence type="ECO:0000256" key="5">
    <source>
        <dbReference type="ARBA" id="ARBA00022531"/>
    </source>
</evidence>
<evidence type="ECO:0000256" key="7">
    <source>
        <dbReference type="ARBA" id="ARBA00022989"/>
    </source>
</evidence>
<keyword evidence="8 9" id="KW-0472">Membrane</keyword>
<dbReference type="GO" id="GO:0031676">
    <property type="term" value="C:plasma membrane-derived thylakoid membrane"/>
    <property type="evidence" value="ECO:0007669"/>
    <property type="project" value="UniProtKB-SubCell"/>
</dbReference>
<dbReference type="Proteomes" id="UP000243002">
    <property type="component" value="Unassembled WGS sequence"/>
</dbReference>
<gene>
    <name evidence="9" type="primary">ycf4</name>
    <name evidence="10" type="ORF">C7K55_12895</name>
</gene>
<sequence length="183" mass="19571">MASPQAPAPLLELPVLGSRRLSNVLVALVVTTGGIGFLLTSVSSYLGTDLLPIGHPAELVWLPQGLVMGLYGLAAMALCAYLWVVIGIDVGAGSNRFDRDAGVATISRRGFRQEITVDIPLREIQAVKVEVRDGLNPRRRLALKVQGRRDMPLTRVGEPMPLADLELSGAQLARFLGVPLEGV</sequence>
<dbReference type="RefSeq" id="WP_106633138.1">
    <property type="nucleotide sequence ID" value="NZ_PXXO01000021.1"/>
</dbReference>
<accession>A0A2P7MQN3</accession>
<name>A0A2P7MQN3_9CYAN</name>
<feature type="transmembrane region" description="Helical" evidence="9">
    <location>
        <begin position="21"/>
        <end position="46"/>
    </location>
</feature>
<evidence type="ECO:0000256" key="6">
    <source>
        <dbReference type="ARBA" id="ARBA00022692"/>
    </source>
</evidence>
<proteinExistence type="inferred from homology"/>
<evidence type="ECO:0000256" key="3">
    <source>
        <dbReference type="ARBA" id="ARBA00008198"/>
    </source>
</evidence>
<evidence type="ECO:0000256" key="4">
    <source>
        <dbReference type="ARBA" id="ARBA00015395"/>
    </source>
</evidence>
<comment type="similarity">
    <text evidence="3 9">Belongs to the Ycf4 family.</text>
</comment>
<evidence type="ECO:0000313" key="11">
    <source>
        <dbReference type="Proteomes" id="UP000243002"/>
    </source>
</evidence>
<evidence type="ECO:0000256" key="8">
    <source>
        <dbReference type="ARBA" id="ARBA00023136"/>
    </source>
</evidence>
<keyword evidence="6 9" id="KW-0812">Transmembrane</keyword>
<comment type="caution">
    <text evidence="10">The sequence shown here is derived from an EMBL/GenBank/DDBJ whole genome shotgun (WGS) entry which is preliminary data.</text>
</comment>
<protein>
    <recommendedName>
        <fullName evidence="4 9">Photosystem I assembly protein Ycf4</fullName>
    </recommendedName>
</protein>
<dbReference type="GO" id="GO:0015979">
    <property type="term" value="P:photosynthesis"/>
    <property type="evidence" value="ECO:0007669"/>
    <property type="project" value="UniProtKB-UniRule"/>
</dbReference>
<dbReference type="AlphaFoldDB" id="A0A2P7MQN3"/>
<keyword evidence="7 9" id="KW-1133">Transmembrane helix</keyword>
<comment type="subcellular location">
    <subcellularLocation>
        <location evidence="9">Cellular thylakoid membrane</location>
        <topology evidence="9">Multi-pass membrane protein</topology>
    </subcellularLocation>
    <subcellularLocation>
        <location evidence="2">Membrane</location>
        <topology evidence="2">Multi-pass membrane protein</topology>
    </subcellularLocation>
</comment>
<evidence type="ECO:0000256" key="1">
    <source>
        <dbReference type="ARBA" id="ARBA00002862"/>
    </source>
</evidence>
<dbReference type="OrthoDB" id="7059574at2"/>
<dbReference type="EMBL" id="PXXO01000021">
    <property type="protein sequence ID" value="PSJ03516.1"/>
    <property type="molecule type" value="Genomic_DNA"/>
</dbReference>
<dbReference type="Pfam" id="PF02392">
    <property type="entry name" value="Ycf4"/>
    <property type="match status" value="1"/>
</dbReference>
<keyword evidence="9" id="KW-0793">Thylakoid</keyword>
<evidence type="ECO:0000313" key="10">
    <source>
        <dbReference type="EMBL" id="PSJ03516.1"/>
    </source>
</evidence>
<feature type="transmembrane region" description="Helical" evidence="9">
    <location>
        <begin position="66"/>
        <end position="86"/>
    </location>
</feature>
<dbReference type="InterPro" id="IPR003359">
    <property type="entry name" value="PSI_Ycf4_assembly"/>
</dbReference>
<reference evidence="10 11" key="1">
    <citation type="journal article" date="2018" name="Environ. Microbiol.">
        <title>Ecological and genomic features of two widespread freshwater picocyanobacteria.</title>
        <authorList>
            <person name="Cabello-Yeves P.J."/>
            <person name="Picazo A."/>
            <person name="Camacho A."/>
            <person name="Callieri C."/>
            <person name="Rosselli R."/>
            <person name="Roda-Garcia J.J."/>
            <person name="Coutinho F.H."/>
            <person name="Rodriguez-Valera F."/>
        </authorList>
    </citation>
    <scope>NUCLEOTIDE SEQUENCE [LARGE SCALE GENOMIC DNA]</scope>
    <source>
        <strain evidence="10 11">Tous</strain>
    </source>
</reference>
<evidence type="ECO:0000256" key="9">
    <source>
        <dbReference type="HAMAP-Rule" id="MF_00437"/>
    </source>
</evidence>
<organism evidence="10 11">
    <name type="scientific">Cyanobium usitatum str. Tous</name>
    <dbReference type="NCBI Taxonomy" id="2116684"/>
    <lineage>
        <taxon>Bacteria</taxon>
        <taxon>Bacillati</taxon>
        <taxon>Cyanobacteriota</taxon>
        <taxon>Cyanophyceae</taxon>
        <taxon>Synechococcales</taxon>
        <taxon>Prochlorococcaceae</taxon>
        <taxon>Cyanobium</taxon>
    </lineage>
</organism>